<protein>
    <submittedName>
        <fullName evidence="8">Acyl-CoA dehydrogenase, N-terminal domain</fullName>
    </submittedName>
</protein>
<dbReference type="InterPro" id="IPR009100">
    <property type="entry name" value="AcylCoA_DH/oxidase_NM_dom_sf"/>
</dbReference>
<accession>A0A1M4V7Y1</accession>
<evidence type="ECO:0000256" key="3">
    <source>
        <dbReference type="ARBA" id="ARBA00022630"/>
    </source>
</evidence>
<keyword evidence="5" id="KW-0560">Oxidoreductase</keyword>
<dbReference type="InterPro" id="IPR036250">
    <property type="entry name" value="AcylCo_DH-like_C"/>
</dbReference>
<dbReference type="STRING" id="1121881.SAMN02745225_01231"/>
<evidence type="ECO:0000259" key="7">
    <source>
        <dbReference type="Pfam" id="PF02771"/>
    </source>
</evidence>
<evidence type="ECO:0000256" key="4">
    <source>
        <dbReference type="ARBA" id="ARBA00022827"/>
    </source>
</evidence>
<organism evidence="8 9">
    <name type="scientific">Ferrithrix thermotolerans DSM 19514</name>
    <dbReference type="NCBI Taxonomy" id="1121881"/>
    <lineage>
        <taxon>Bacteria</taxon>
        <taxon>Bacillati</taxon>
        <taxon>Actinomycetota</taxon>
        <taxon>Acidimicrobiia</taxon>
        <taxon>Acidimicrobiales</taxon>
        <taxon>Acidimicrobiaceae</taxon>
        <taxon>Ferrithrix</taxon>
    </lineage>
</organism>
<reference evidence="9" key="1">
    <citation type="submission" date="2016-11" db="EMBL/GenBank/DDBJ databases">
        <authorList>
            <person name="Varghese N."/>
            <person name="Submissions S."/>
        </authorList>
    </citation>
    <scope>NUCLEOTIDE SEQUENCE [LARGE SCALE GENOMIC DNA]</scope>
    <source>
        <strain evidence="9">DSM 19514</strain>
    </source>
</reference>
<dbReference type="PANTHER" id="PTHR43884">
    <property type="entry name" value="ACYL-COA DEHYDROGENASE"/>
    <property type="match status" value="1"/>
</dbReference>
<gene>
    <name evidence="8" type="ORF">SAMN02745225_01231</name>
</gene>
<keyword evidence="9" id="KW-1185">Reference proteome</keyword>
<dbReference type="GO" id="GO:0003995">
    <property type="term" value="F:acyl-CoA dehydrogenase activity"/>
    <property type="evidence" value="ECO:0007669"/>
    <property type="project" value="TreeGrafter"/>
</dbReference>
<dbReference type="RefSeq" id="WP_072790011.1">
    <property type="nucleotide sequence ID" value="NZ_FQUL01000014.1"/>
</dbReference>
<dbReference type="OrthoDB" id="8677713at2"/>
<dbReference type="CDD" id="cd00567">
    <property type="entry name" value="ACAD"/>
    <property type="match status" value="1"/>
</dbReference>
<dbReference type="Gene3D" id="1.20.140.10">
    <property type="entry name" value="Butyryl-CoA Dehydrogenase, subunit A, domain 3"/>
    <property type="match status" value="1"/>
</dbReference>
<dbReference type="Gene3D" id="2.40.110.10">
    <property type="entry name" value="Butyryl-CoA Dehydrogenase, subunit A, domain 2"/>
    <property type="match status" value="1"/>
</dbReference>
<dbReference type="GO" id="GO:0050660">
    <property type="term" value="F:flavin adenine dinucleotide binding"/>
    <property type="evidence" value="ECO:0007669"/>
    <property type="project" value="InterPro"/>
</dbReference>
<dbReference type="Pfam" id="PF00441">
    <property type="entry name" value="Acyl-CoA_dh_1"/>
    <property type="match status" value="1"/>
</dbReference>
<dbReference type="Pfam" id="PF02771">
    <property type="entry name" value="Acyl-CoA_dh_N"/>
    <property type="match status" value="1"/>
</dbReference>
<proteinExistence type="inferred from homology"/>
<evidence type="ECO:0000313" key="8">
    <source>
        <dbReference type="EMBL" id="SHE65096.1"/>
    </source>
</evidence>
<evidence type="ECO:0000256" key="5">
    <source>
        <dbReference type="ARBA" id="ARBA00023002"/>
    </source>
</evidence>
<dbReference type="SUPFAM" id="SSF56645">
    <property type="entry name" value="Acyl-CoA dehydrogenase NM domain-like"/>
    <property type="match status" value="1"/>
</dbReference>
<dbReference type="SUPFAM" id="SSF47203">
    <property type="entry name" value="Acyl-CoA dehydrogenase C-terminal domain-like"/>
    <property type="match status" value="1"/>
</dbReference>
<dbReference type="InterPro" id="IPR013786">
    <property type="entry name" value="AcylCoA_DH/ox_N"/>
</dbReference>
<feature type="domain" description="Acyl-CoA dehydrogenase/oxidase N-terminal" evidence="7">
    <location>
        <begin position="6"/>
        <end position="119"/>
    </location>
</feature>
<evidence type="ECO:0000259" key="6">
    <source>
        <dbReference type="Pfam" id="PF00441"/>
    </source>
</evidence>
<dbReference type="EMBL" id="FQUL01000014">
    <property type="protein sequence ID" value="SHE65096.1"/>
    <property type="molecule type" value="Genomic_DNA"/>
</dbReference>
<name>A0A1M4V7Y1_9ACTN</name>
<dbReference type="InterPro" id="IPR037069">
    <property type="entry name" value="AcylCoA_DH/ox_N_sf"/>
</dbReference>
<dbReference type="Gene3D" id="1.10.540.10">
    <property type="entry name" value="Acyl-CoA dehydrogenase/oxidase, N-terminal domain"/>
    <property type="match status" value="1"/>
</dbReference>
<dbReference type="Proteomes" id="UP000184295">
    <property type="component" value="Unassembled WGS sequence"/>
</dbReference>
<dbReference type="InterPro" id="IPR009075">
    <property type="entry name" value="AcylCo_DH/oxidase_C"/>
</dbReference>
<evidence type="ECO:0000256" key="1">
    <source>
        <dbReference type="ARBA" id="ARBA00001974"/>
    </source>
</evidence>
<comment type="similarity">
    <text evidence="2">Belongs to the acyl-CoA dehydrogenase family.</text>
</comment>
<comment type="cofactor">
    <cofactor evidence="1">
        <name>FAD</name>
        <dbReference type="ChEBI" id="CHEBI:57692"/>
    </cofactor>
</comment>
<sequence length="371" mass="40153">MNFAFSEEQQELRNSVRRFLEDKSPISNVRKVMETESGVDEVLWTQAAEQLGLCGIAIPEAYGGLGFGSVEQAIVLEELGRALAPIPYLSSVVLGANAIMLSSDEEAKSKLLPLISSGEGRVAVAMFEKPHDVGVTECETKATADGGNYRLQDTKRYVIDGQVASDLLVFAKGPQGISLFHVEAKSAGVVVSEQPSLDLTRRLAIVELNDAPASLLGSEGSGEEIFERLRDIACVQLANEMMGGAQRVLEMAVDYAKVRIQFGRPIGSFQAIKHKCADMLVEVESGKSAAYYGAWAADNDPEELRVAAPLAKAFCADAFYLAASENIQIHGGIGFTWEHDAHLYFKRAKSSQLMFGDSSYFRSKLATSIGI</sequence>
<dbReference type="InterPro" id="IPR046373">
    <property type="entry name" value="Acyl-CoA_Oxase/DH_mid-dom_sf"/>
</dbReference>
<dbReference type="PANTHER" id="PTHR43884:SF20">
    <property type="entry name" value="ACYL-COA DEHYDROGENASE FADE28"/>
    <property type="match status" value="1"/>
</dbReference>
<keyword evidence="3" id="KW-0285">Flavoprotein</keyword>
<evidence type="ECO:0000313" key="9">
    <source>
        <dbReference type="Proteomes" id="UP000184295"/>
    </source>
</evidence>
<evidence type="ECO:0000256" key="2">
    <source>
        <dbReference type="ARBA" id="ARBA00009347"/>
    </source>
</evidence>
<keyword evidence="4" id="KW-0274">FAD</keyword>
<dbReference type="AlphaFoldDB" id="A0A1M4V7Y1"/>
<feature type="domain" description="Acyl-CoA dehydrogenase/oxidase C-terminal" evidence="6">
    <location>
        <begin position="237"/>
        <end position="368"/>
    </location>
</feature>